<comment type="caution">
    <text evidence="2">The sequence shown here is derived from an EMBL/GenBank/DDBJ whole genome shotgun (WGS) entry which is preliminary data.</text>
</comment>
<proteinExistence type="predicted"/>
<reference evidence="2 3" key="1">
    <citation type="submission" date="2019-05" db="EMBL/GenBank/DDBJ databases">
        <title>Genomic analysis of Lentibacillus sp. NKC220-2.</title>
        <authorList>
            <person name="Oh Y.J."/>
        </authorList>
    </citation>
    <scope>NUCLEOTIDE SEQUENCE [LARGE SCALE GENOMIC DNA]</scope>
    <source>
        <strain evidence="2 3">NKC220-2</strain>
    </source>
</reference>
<gene>
    <name evidence="2" type="ORF">FFL34_01150</name>
</gene>
<keyword evidence="1" id="KW-1133">Transmembrane helix</keyword>
<dbReference type="AlphaFoldDB" id="A0A5S3QG51"/>
<dbReference type="EMBL" id="VCIA01000001">
    <property type="protein sequence ID" value="TMN20872.1"/>
    <property type="molecule type" value="Genomic_DNA"/>
</dbReference>
<dbReference type="Pfam" id="PF14079">
    <property type="entry name" value="DUF4260"/>
    <property type="match status" value="1"/>
</dbReference>
<dbReference type="InterPro" id="IPR025356">
    <property type="entry name" value="DUF4260"/>
</dbReference>
<dbReference type="OrthoDB" id="9813911at2"/>
<evidence type="ECO:0000256" key="1">
    <source>
        <dbReference type="SAM" id="Phobius"/>
    </source>
</evidence>
<dbReference type="Proteomes" id="UP000306980">
    <property type="component" value="Unassembled WGS sequence"/>
</dbReference>
<sequence length="115" mass="13318">MVRITVRLEGLAIFLMGTYLYFTMSDNVWLYLLLALSPDISMVGYLIHTHIGYQLYNVFHTYVITILFLLLGVIMNTDIIIEIGLIWTAHIGMDRLVGFGLKYPTEFHDSHVHRL</sequence>
<keyword evidence="1" id="KW-0812">Transmembrane</keyword>
<evidence type="ECO:0000313" key="2">
    <source>
        <dbReference type="EMBL" id="TMN20872.1"/>
    </source>
</evidence>
<keyword evidence="1" id="KW-0472">Membrane</keyword>
<name>A0A5S3QG51_9BACI</name>
<evidence type="ECO:0000313" key="3">
    <source>
        <dbReference type="Proteomes" id="UP000306980"/>
    </source>
</evidence>
<organism evidence="2 3">
    <name type="scientific">Lentibacillus cibarius</name>
    <dbReference type="NCBI Taxonomy" id="2583219"/>
    <lineage>
        <taxon>Bacteria</taxon>
        <taxon>Bacillati</taxon>
        <taxon>Bacillota</taxon>
        <taxon>Bacilli</taxon>
        <taxon>Bacillales</taxon>
        <taxon>Bacillaceae</taxon>
        <taxon>Lentibacillus</taxon>
    </lineage>
</organism>
<accession>A0A5S3QG51</accession>
<feature type="transmembrane region" description="Helical" evidence="1">
    <location>
        <begin position="59"/>
        <end position="87"/>
    </location>
</feature>
<protein>
    <submittedName>
        <fullName evidence="2">DUF4260 family protein</fullName>
    </submittedName>
</protein>
<dbReference type="RefSeq" id="WP_138600597.1">
    <property type="nucleotide sequence ID" value="NZ_VCIA01000001.1"/>
</dbReference>